<keyword evidence="1" id="KW-0175">Coiled coil</keyword>
<name>A0A0D2VFR7_GOSRA</name>
<dbReference type="EMBL" id="CM001752">
    <property type="protein sequence ID" value="KJB82346.1"/>
    <property type="molecule type" value="Genomic_DNA"/>
</dbReference>
<sequence length="137" mass="15768">MATIPCAVHKVQTCSPSKLTKQFFRLLLVSYPESLSHTPMDNQDGVMAMAVEAALEWNRREKRQMRKLQRAVREKGRERTLLKRKKEDMAAKKAAKQNVVDEFMPFFDAIAKNDMETAQNFDETAMMNTIRTTLNDG</sequence>
<accession>A0A0D2VFR7</accession>
<reference evidence="2 3" key="1">
    <citation type="journal article" date="2012" name="Nature">
        <title>Repeated polyploidization of Gossypium genomes and the evolution of spinnable cotton fibres.</title>
        <authorList>
            <person name="Paterson A.H."/>
            <person name="Wendel J.F."/>
            <person name="Gundlach H."/>
            <person name="Guo H."/>
            <person name="Jenkins J."/>
            <person name="Jin D."/>
            <person name="Llewellyn D."/>
            <person name="Showmaker K.C."/>
            <person name="Shu S."/>
            <person name="Udall J."/>
            <person name="Yoo M.J."/>
            <person name="Byers R."/>
            <person name="Chen W."/>
            <person name="Doron-Faigenboim A."/>
            <person name="Duke M.V."/>
            <person name="Gong L."/>
            <person name="Grimwood J."/>
            <person name="Grover C."/>
            <person name="Grupp K."/>
            <person name="Hu G."/>
            <person name="Lee T.H."/>
            <person name="Li J."/>
            <person name="Lin L."/>
            <person name="Liu T."/>
            <person name="Marler B.S."/>
            <person name="Page J.T."/>
            <person name="Roberts A.W."/>
            <person name="Romanel E."/>
            <person name="Sanders W.S."/>
            <person name="Szadkowski E."/>
            <person name="Tan X."/>
            <person name="Tang H."/>
            <person name="Xu C."/>
            <person name="Wang J."/>
            <person name="Wang Z."/>
            <person name="Zhang D."/>
            <person name="Zhang L."/>
            <person name="Ashrafi H."/>
            <person name="Bedon F."/>
            <person name="Bowers J.E."/>
            <person name="Brubaker C.L."/>
            <person name="Chee P.W."/>
            <person name="Das S."/>
            <person name="Gingle A.R."/>
            <person name="Haigler C.H."/>
            <person name="Harker D."/>
            <person name="Hoffmann L.V."/>
            <person name="Hovav R."/>
            <person name="Jones D.C."/>
            <person name="Lemke C."/>
            <person name="Mansoor S."/>
            <person name="ur Rahman M."/>
            <person name="Rainville L.N."/>
            <person name="Rambani A."/>
            <person name="Reddy U.K."/>
            <person name="Rong J.K."/>
            <person name="Saranga Y."/>
            <person name="Scheffler B.E."/>
            <person name="Scheffler J.A."/>
            <person name="Stelly D.M."/>
            <person name="Triplett B.A."/>
            <person name="Van Deynze A."/>
            <person name="Vaslin M.F."/>
            <person name="Waghmare V.N."/>
            <person name="Walford S.A."/>
            <person name="Wright R.J."/>
            <person name="Zaki E.A."/>
            <person name="Zhang T."/>
            <person name="Dennis E.S."/>
            <person name="Mayer K.F."/>
            <person name="Peterson D.G."/>
            <person name="Rokhsar D.S."/>
            <person name="Wang X."/>
            <person name="Schmutz J."/>
        </authorList>
    </citation>
    <scope>NUCLEOTIDE SEQUENCE [LARGE SCALE GENOMIC DNA]</scope>
</reference>
<dbReference type="Gramene" id="KJB82346">
    <property type="protein sequence ID" value="KJB82346"/>
    <property type="gene ID" value="B456_013G191200"/>
</dbReference>
<feature type="coiled-coil region" evidence="1">
    <location>
        <begin position="58"/>
        <end position="85"/>
    </location>
</feature>
<organism evidence="2 3">
    <name type="scientific">Gossypium raimondii</name>
    <name type="common">Peruvian cotton</name>
    <name type="synonym">Gossypium klotzschianum subsp. raimondii</name>
    <dbReference type="NCBI Taxonomy" id="29730"/>
    <lineage>
        <taxon>Eukaryota</taxon>
        <taxon>Viridiplantae</taxon>
        <taxon>Streptophyta</taxon>
        <taxon>Embryophyta</taxon>
        <taxon>Tracheophyta</taxon>
        <taxon>Spermatophyta</taxon>
        <taxon>Magnoliopsida</taxon>
        <taxon>eudicotyledons</taxon>
        <taxon>Gunneridae</taxon>
        <taxon>Pentapetalae</taxon>
        <taxon>rosids</taxon>
        <taxon>malvids</taxon>
        <taxon>Malvales</taxon>
        <taxon>Malvaceae</taxon>
        <taxon>Malvoideae</taxon>
        <taxon>Gossypium</taxon>
    </lineage>
</organism>
<evidence type="ECO:0000256" key="1">
    <source>
        <dbReference type="SAM" id="Coils"/>
    </source>
</evidence>
<protein>
    <submittedName>
        <fullName evidence="2">Uncharacterized protein</fullName>
    </submittedName>
</protein>
<proteinExistence type="predicted"/>
<evidence type="ECO:0000313" key="3">
    <source>
        <dbReference type="Proteomes" id="UP000032304"/>
    </source>
</evidence>
<dbReference type="AlphaFoldDB" id="A0A0D2VFR7"/>
<keyword evidence="3" id="KW-1185">Reference proteome</keyword>
<evidence type="ECO:0000313" key="2">
    <source>
        <dbReference type="EMBL" id="KJB82346.1"/>
    </source>
</evidence>
<gene>
    <name evidence="2" type="ORF">B456_013G191200</name>
</gene>
<dbReference type="Proteomes" id="UP000032304">
    <property type="component" value="Chromosome 13"/>
</dbReference>